<dbReference type="AlphaFoldDB" id="A0AA40DYG4"/>
<evidence type="ECO:0000313" key="2">
    <source>
        <dbReference type="Proteomes" id="UP001172102"/>
    </source>
</evidence>
<protein>
    <submittedName>
        <fullName evidence="1">Uncharacterized protein</fullName>
    </submittedName>
</protein>
<keyword evidence="2" id="KW-1185">Reference proteome</keyword>
<proteinExistence type="predicted"/>
<name>A0AA40DYG4_9PEZI</name>
<organism evidence="1 2">
    <name type="scientific">Lasiosphaeris hirsuta</name>
    <dbReference type="NCBI Taxonomy" id="260670"/>
    <lineage>
        <taxon>Eukaryota</taxon>
        <taxon>Fungi</taxon>
        <taxon>Dikarya</taxon>
        <taxon>Ascomycota</taxon>
        <taxon>Pezizomycotina</taxon>
        <taxon>Sordariomycetes</taxon>
        <taxon>Sordariomycetidae</taxon>
        <taxon>Sordariales</taxon>
        <taxon>Lasiosphaeriaceae</taxon>
        <taxon>Lasiosphaeris</taxon>
    </lineage>
</organism>
<sequence length="56" mass="6255">MPAGVSRESIGSRQGRSSLLHALPSATWPFRSNVRAARRPPPTELLRVDLPHKFCF</sequence>
<accession>A0AA40DYG4</accession>
<gene>
    <name evidence="1" type="ORF">B0H67DRAFT_575726</name>
</gene>
<dbReference type="Proteomes" id="UP001172102">
    <property type="component" value="Unassembled WGS sequence"/>
</dbReference>
<evidence type="ECO:0000313" key="1">
    <source>
        <dbReference type="EMBL" id="KAK0720320.1"/>
    </source>
</evidence>
<reference evidence="1" key="1">
    <citation type="submission" date="2023-06" db="EMBL/GenBank/DDBJ databases">
        <title>Genome-scale phylogeny and comparative genomics of the fungal order Sordariales.</title>
        <authorList>
            <consortium name="Lawrence Berkeley National Laboratory"/>
            <person name="Hensen N."/>
            <person name="Bonometti L."/>
            <person name="Westerberg I."/>
            <person name="Brannstrom I.O."/>
            <person name="Guillou S."/>
            <person name="Cros-Aarteil S."/>
            <person name="Calhoun S."/>
            <person name="Haridas S."/>
            <person name="Kuo A."/>
            <person name="Mondo S."/>
            <person name="Pangilinan J."/>
            <person name="Riley R."/>
            <person name="Labutti K."/>
            <person name="Andreopoulos B."/>
            <person name="Lipzen A."/>
            <person name="Chen C."/>
            <person name="Yanf M."/>
            <person name="Daum C."/>
            <person name="Ng V."/>
            <person name="Clum A."/>
            <person name="Steindorff A."/>
            <person name="Ohm R."/>
            <person name="Martin F."/>
            <person name="Silar P."/>
            <person name="Natvig D."/>
            <person name="Lalanne C."/>
            <person name="Gautier V."/>
            <person name="Ament-Velasquez S.L."/>
            <person name="Kruys A."/>
            <person name="Hutchinson M.I."/>
            <person name="Powell A.J."/>
            <person name="Barry K."/>
            <person name="Miller A.N."/>
            <person name="Grigoriev I.V."/>
            <person name="Debuchy R."/>
            <person name="Gladieux P."/>
            <person name="Thoren M.H."/>
            <person name="Johannesson H."/>
        </authorList>
    </citation>
    <scope>NUCLEOTIDE SEQUENCE</scope>
    <source>
        <strain evidence="1">SMH4607-1</strain>
    </source>
</reference>
<comment type="caution">
    <text evidence="1">The sequence shown here is derived from an EMBL/GenBank/DDBJ whole genome shotgun (WGS) entry which is preliminary data.</text>
</comment>
<dbReference type="EMBL" id="JAUKUA010000003">
    <property type="protein sequence ID" value="KAK0720320.1"/>
    <property type="molecule type" value="Genomic_DNA"/>
</dbReference>